<keyword evidence="8 14" id="KW-0227">DNA damage</keyword>
<organism evidence="16 17">
    <name type="scientific">Advenella faeciporci</name>
    <dbReference type="NCBI Taxonomy" id="797535"/>
    <lineage>
        <taxon>Bacteria</taxon>
        <taxon>Pseudomonadati</taxon>
        <taxon>Pseudomonadota</taxon>
        <taxon>Betaproteobacteria</taxon>
        <taxon>Burkholderiales</taxon>
        <taxon>Alcaligenaceae</taxon>
    </lineage>
</organism>
<evidence type="ECO:0000256" key="10">
    <source>
        <dbReference type="ARBA" id="ARBA00023004"/>
    </source>
</evidence>
<dbReference type="InterPro" id="IPR044298">
    <property type="entry name" value="MIG/MutY"/>
</dbReference>
<proteinExistence type="inferred from homology"/>
<dbReference type="GO" id="GO:0006284">
    <property type="term" value="P:base-excision repair"/>
    <property type="evidence" value="ECO:0007669"/>
    <property type="project" value="UniProtKB-UniRule"/>
</dbReference>
<dbReference type="InterPro" id="IPR011257">
    <property type="entry name" value="DNA_glycosylase"/>
</dbReference>
<comment type="function">
    <text evidence="2">Adenine glycosylase active on G-A mispairs. MutY also corrects error-prone DNA synthesis past GO lesions which are due to the oxidatively damaged form of guanine: 7,8-dihydro-8-oxoguanine (8-oxo-dGTP).</text>
</comment>
<evidence type="ECO:0000313" key="16">
    <source>
        <dbReference type="EMBL" id="GGW95094.1"/>
    </source>
</evidence>
<keyword evidence="6" id="KW-0004">4Fe-4S</keyword>
<sequence>MQFADLIVAWQKNHGRHHLPWQNTQDAYKVWLSEIMLQQTQVATVIPYYERFLAAFPTIHSLAAASRDEVLALWAGLGYYARARNLHKCAQAVVTQWQGEFPRQAQDIMSLPGIGKSTAHAIAAFCFGAKTPIMDGNVKRIFTRYYGIEGQTNKREIENRLWEQARENIERADKNLDMPAYTQGQMDLGATVCSRSKPKCDACPLQASCYAYRENRQAELPTPKTRKAVPVRSVNMLVLQHQDRVLIQQRPEQGIWGGLWSLPEFHDEQALQSLQNDWQQAQQTAIKLAAFEHVFTHFRLHIQPYWLKCSHLPLREENGNPDRHQWLPLEQLETTALPAPILKLLQGVHQFSGTGDLLGS</sequence>
<comment type="caution">
    <text evidence="16">The sequence shown here is derived from an EMBL/GenBank/DDBJ whole genome shotgun (WGS) entry which is preliminary data.</text>
</comment>
<dbReference type="EMBL" id="BMYS01000024">
    <property type="protein sequence ID" value="GGW95094.1"/>
    <property type="molecule type" value="Genomic_DNA"/>
</dbReference>
<dbReference type="SUPFAM" id="SSF48150">
    <property type="entry name" value="DNA-glycosylase"/>
    <property type="match status" value="1"/>
</dbReference>
<accession>A0A918N0V5</accession>
<dbReference type="GO" id="GO:0035485">
    <property type="term" value="F:adenine/guanine mispair binding"/>
    <property type="evidence" value="ECO:0007669"/>
    <property type="project" value="TreeGrafter"/>
</dbReference>
<dbReference type="PROSITE" id="PS00764">
    <property type="entry name" value="ENDONUCLEASE_III_1"/>
    <property type="match status" value="1"/>
</dbReference>
<dbReference type="GO" id="GO:0000701">
    <property type="term" value="F:purine-specific mismatch base pair DNA N-glycosylase activity"/>
    <property type="evidence" value="ECO:0007669"/>
    <property type="project" value="UniProtKB-EC"/>
</dbReference>
<dbReference type="InterPro" id="IPR004035">
    <property type="entry name" value="Endouclease-III_FeS-bd_BS"/>
</dbReference>
<dbReference type="GO" id="GO:0046872">
    <property type="term" value="F:metal ion binding"/>
    <property type="evidence" value="ECO:0007669"/>
    <property type="project" value="UniProtKB-UniRule"/>
</dbReference>
<dbReference type="CDD" id="cd00056">
    <property type="entry name" value="ENDO3c"/>
    <property type="match status" value="1"/>
</dbReference>
<feature type="domain" description="HhH-GPD" evidence="15">
    <location>
        <begin position="36"/>
        <end position="191"/>
    </location>
</feature>
<dbReference type="FunFam" id="1.10.340.30:FF:000002">
    <property type="entry name" value="Adenine DNA glycosylase"/>
    <property type="match status" value="1"/>
</dbReference>
<dbReference type="GO" id="GO:0034039">
    <property type="term" value="F:8-oxo-7,8-dihydroguanine DNA N-glycosylase activity"/>
    <property type="evidence" value="ECO:0007669"/>
    <property type="project" value="TreeGrafter"/>
</dbReference>
<dbReference type="PANTHER" id="PTHR42944">
    <property type="entry name" value="ADENINE DNA GLYCOSYLASE"/>
    <property type="match status" value="1"/>
</dbReference>
<keyword evidence="10 14" id="KW-0408">Iron</keyword>
<reference evidence="16" key="1">
    <citation type="journal article" date="2014" name="Int. J. Syst. Evol. Microbiol.">
        <title>Complete genome sequence of Corynebacterium casei LMG S-19264T (=DSM 44701T), isolated from a smear-ripened cheese.</title>
        <authorList>
            <consortium name="US DOE Joint Genome Institute (JGI-PGF)"/>
            <person name="Walter F."/>
            <person name="Albersmeier A."/>
            <person name="Kalinowski J."/>
            <person name="Ruckert C."/>
        </authorList>
    </citation>
    <scope>NUCLEOTIDE SEQUENCE</scope>
    <source>
        <strain evidence="16">KCTC 23732</strain>
    </source>
</reference>
<evidence type="ECO:0000256" key="6">
    <source>
        <dbReference type="ARBA" id="ARBA00022485"/>
    </source>
</evidence>
<dbReference type="PANTHER" id="PTHR42944:SF1">
    <property type="entry name" value="ADENINE DNA GLYCOSYLASE"/>
    <property type="match status" value="1"/>
</dbReference>
<dbReference type="Gene3D" id="1.10.1670.10">
    <property type="entry name" value="Helix-hairpin-Helix base-excision DNA repair enzymes (C-terminal)"/>
    <property type="match status" value="1"/>
</dbReference>
<dbReference type="SMART" id="SM00525">
    <property type="entry name" value="FES"/>
    <property type="match status" value="1"/>
</dbReference>
<dbReference type="EC" id="3.2.2.31" evidence="4 14"/>
<evidence type="ECO:0000256" key="4">
    <source>
        <dbReference type="ARBA" id="ARBA00012045"/>
    </source>
</evidence>
<protein>
    <recommendedName>
        <fullName evidence="5 14">Adenine DNA glycosylase</fullName>
        <ecNumber evidence="4 14">3.2.2.31</ecNumber>
    </recommendedName>
</protein>
<dbReference type="GO" id="GO:0032357">
    <property type="term" value="F:oxidized purine DNA binding"/>
    <property type="evidence" value="ECO:0007669"/>
    <property type="project" value="TreeGrafter"/>
</dbReference>
<name>A0A918N0V5_9BURK</name>
<dbReference type="InterPro" id="IPR015797">
    <property type="entry name" value="NUDIX_hydrolase-like_dom_sf"/>
</dbReference>
<dbReference type="GO" id="GO:0051539">
    <property type="term" value="F:4 iron, 4 sulfur cluster binding"/>
    <property type="evidence" value="ECO:0007669"/>
    <property type="project" value="UniProtKB-UniRule"/>
</dbReference>
<keyword evidence="9" id="KW-0378">Hydrolase</keyword>
<evidence type="ECO:0000256" key="13">
    <source>
        <dbReference type="ARBA" id="ARBA00023295"/>
    </source>
</evidence>
<keyword evidence="13 14" id="KW-0326">Glycosidase</keyword>
<gene>
    <name evidence="16" type="primary">mutY</name>
    <name evidence="16" type="ORF">GCM10011450_26080</name>
</gene>
<dbReference type="InterPro" id="IPR005760">
    <property type="entry name" value="A/G_AdeGlyc_MutY"/>
</dbReference>
<comment type="catalytic activity">
    <reaction evidence="1 14">
        <text>Hydrolyzes free adenine bases from 7,8-dihydro-8-oxoguanine:adenine mismatched double-stranded DNA, leaving an apurinic site.</text>
        <dbReference type="EC" id="3.2.2.31"/>
    </reaction>
</comment>
<evidence type="ECO:0000256" key="3">
    <source>
        <dbReference type="ARBA" id="ARBA00008343"/>
    </source>
</evidence>
<dbReference type="InterPro" id="IPR003651">
    <property type="entry name" value="Endonuclease3_FeS-loop_motif"/>
</dbReference>
<keyword evidence="17" id="KW-1185">Reference proteome</keyword>
<dbReference type="Pfam" id="PF00730">
    <property type="entry name" value="HhH-GPD"/>
    <property type="match status" value="1"/>
</dbReference>
<dbReference type="Proteomes" id="UP000608345">
    <property type="component" value="Unassembled WGS sequence"/>
</dbReference>
<evidence type="ECO:0000256" key="12">
    <source>
        <dbReference type="ARBA" id="ARBA00023204"/>
    </source>
</evidence>
<dbReference type="AlphaFoldDB" id="A0A918N0V5"/>
<evidence type="ECO:0000256" key="14">
    <source>
        <dbReference type="RuleBase" id="RU365096"/>
    </source>
</evidence>
<dbReference type="CDD" id="cd03431">
    <property type="entry name" value="NUDIX_DNA_Glycosylase_C-MutY"/>
    <property type="match status" value="1"/>
</dbReference>
<keyword evidence="12" id="KW-0234">DNA repair</keyword>
<evidence type="ECO:0000256" key="1">
    <source>
        <dbReference type="ARBA" id="ARBA00000843"/>
    </source>
</evidence>
<comment type="similarity">
    <text evidence="3 14">Belongs to the Nth/MutY family.</text>
</comment>
<dbReference type="Gene3D" id="3.90.79.10">
    <property type="entry name" value="Nucleoside Triphosphate Pyrophosphohydrolase"/>
    <property type="match status" value="1"/>
</dbReference>
<dbReference type="Pfam" id="PF00633">
    <property type="entry name" value="HHH"/>
    <property type="match status" value="1"/>
</dbReference>
<dbReference type="InterPro" id="IPR023170">
    <property type="entry name" value="HhH_base_excis_C"/>
</dbReference>
<dbReference type="SMART" id="SM00478">
    <property type="entry name" value="ENDO3c"/>
    <property type="match status" value="1"/>
</dbReference>
<comment type="cofactor">
    <cofactor evidence="14">
        <name>[4Fe-4S] cluster</name>
        <dbReference type="ChEBI" id="CHEBI:49883"/>
    </cofactor>
    <text evidence="14">Binds 1 [4Fe-4S] cluster.</text>
</comment>
<evidence type="ECO:0000259" key="15">
    <source>
        <dbReference type="SMART" id="SM00478"/>
    </source>
</evidence>
<reference evidence="16" key="2">
    <citation type="submission" date="2020-09" db="EMBL/GenBank/DDBJ databases">
        <authorList>
            <person name="Sun Q."/>
            <person name="Kim S."/>
        </authorList>
    </citation>
    <scope>NUCLEOTIDE SEQUENCE</scope>
    <source>
        <strain evidence="16">KCTC 23732</strain>
    </source>
</reference>
<evidence type="ECO:0000256" key="2">
    <source>
        <dbReference type="ARBA" id="ARBA00002933"/>
    </source>
</evidence>
<evidence type="ECO:0000256" key="9">
    <source>
        <dbReference type="ARBA" id="ARBA00022801"/>
    </source>
</evidence>
<evidence type="ECO:0000256" key="5">
    <source>
        <dbReference type="ARBA" id="ARBA00022023"/>
    </source>
</evidence>
<dbReference type="Gene3D" id="1.10.340.30">
    <property type="entry name" value="Hypothetical protein, domain 2"/>
    <property type="match status" value="1"/>
</dbReference>
<evidence type="ECO:0000256" key="11">
    <source>
        <dbReference type="ARBA" id="ARBA00023014"/>
    </source>
</evidence>
<dbReference type="NCBIfam" id="TIGR01084">
    <property type="entry name" value="mutY"/>
    <property type="match status" value="1"/>
</dbReference>
<evidence type="ECO:0000256" key="7">
    <source>
        <dbReference type="ARBA" id="ARBA00022723"/>
    </source>
</evidence>
<evidence type="ECO:0000313" key="17">
    <source>
        <dbReference type="Proteomes" id="UP000608345"/>
    </source>
</evidence>
<dbReference type="InterPro" id="IPR003265">
    <property type="entry name" value="HhH-GPD_domain"/>
</dbReference>
<evidence type="ECO:0000256" key="8">
    <source>
        <dbReference type="ARBA" id="ARBA00022763"/>
    </source>
</evidence>
<keyword evidence="11" id="KW-0411">Iron-sulfur</keyword>
<dbReference type="SUPFAM" id="SSF55811">
    <property type="entry name" value="Nudix"/>
    <property type="match status" value="1"/>
</dbReference>
<dbReference type="GO" id="GO:0006298">
    <property type="term" value="P:mismatch repair"/>
    <property type="evidence" value="ECO:0007669"/>
    <property type="project" value="TreeGrafter"/>
</dbReference>
<keyword evidence="7" id="KW-0479">Metal-binding</keyword>
<dbReference type="RefSeq" id="WP_189385940.1">
    <property type="nucleotide sequence ID" value="NZ_BAABFY010000044.1"/>
</dbReference>
<dbReference type="Pfam" id="PF14815">
    <property type="entry name" value="NUDIX_4"/>
    <property type="match status" value="1"/>
</dbReference>
<dbReference type="InterPro" id="IPR000445">
    <property type="entry name" value="HhH_motif"/>
</dbReference>
<dbReference type="InterPro" id="IPR029119">
    <property type="entry name" value="MutY_C"/>
</dbReference>